<evidence type="ECO:0000256" key="5">
    <source>
        <dbReference type="ARBA" id="ARBA00023054"/>
    </source>
</evidence>
<dbReference type="InterPro" id="IPR020472">
    <property type="entry name" value="WD40_PAC1"/>
</dbReference>
<feature type="coiled-coil region" evidence="10">
    <location>
        <begin position="163"/>
        <end position="228"/>
    </location>
</feature>
<evidence type="ECO:0000256" key="3">
    <source>
        <dbReference type="ARBA" id="ARBA00022737"/>
    </source>
</evidence>
<dbReference type="STRING" id="5762.D2VHD5"/>
<dbReference type="InterPro" id="IPR019775">
    <property type="entry name" value="WD40_repeat_CS"/>
</dbReference>
<name>D2VHD5_NAEGR</name>
<dbReference type="PROSITE" id="PS50294">
    <property type="entry name" value="WD_REPEATS_REGION"/>
    <property type="match status" value="4"/>
</dbReference>
<dbReference type="AlphaFoldDB" id="D2VHD5"/>
<dbReference type="Proteomes" id="UP000006671">
    <property type="component" value="Unassembled WGS sequence"/>
</dbReference>
<evidence type="ECO:0000256" key="6">
    <source>
        <dbReference type="ARBA" id="ARBA00023128"/>
    </source>
</evidence>
<evidence type="ECO:0000256" key="10">
    <source>
        <dbReference type="SAM" id="Coils"/>
    </source>
</evidence>
<evidence type="ECO:0000256" key="4">
    <source>
        <dbReference type="ARBA" id="ARBA00022787"/>
    </source>
</evidence>
<dbReference type="GeneID" id="8856594"/>
<evidence type="ECO:0000256" key="9">
    <source>
        <dbReference type="PROSITE-ProRule" id="PRU00221"/>
    </source>
</evidence>
<dbReference type="InterPro" id="IPR015943">
    <property type="entry name" value="WD40/YVTN_repeat-like_dom_sf"/>
</dbReference>
<feature type="compositionally biased region" description="Low complexity" evidence="11">
    <location>
        <begin position="52"/>
        <end position="68"/>
    </location>
</feature>
<dbReference type="SMART" id="SM00320">
    <property type="entry name" value="WD40"/>
    <property type="match status" value="6"/>
</dbReference>
<evidence type="ECO:0000256" key="8">
    <source>
        <dbReference type="ARBA" id="ARBA00038415"/>
    </source>
</evidence>
<protein>
    <submittedName>
        <fullName evidence="12">Predicted protein</fullName>
    </submittedName>
</protein>
<organism evidence="13">
    <name type="scientific">Naegleria gruberi</name>
    <name type="common">Amoeba</name>
    <dbReference type="NCBI Taxonomy" id="5762"/>
    <lineage>
        <taxon>Eukaryota</taxon>
        <taxon>Discoba</taxon>
        <taxon>Heterolobosea</taxon>
        <taxon>Tetramitia</taxon>
        <taxon>Eutetramitia</taxon>
        <taxon>Vahlkampfiidae</taxon>
        <taxon>Naegleria</taxon>
    </lineage>
</organism>
<feature type="repeat" description="WD" evidence="9">
    <location>
        <begin position="714"/>
        <end position="745"/>
    </location>
</feature>
<sequence>MYQNGSNQPSPTTNNNNMGFRQPRNMNNTSSNSNNQYIGDIPYGMTEQMMMMQQQQQQNNQLPPSQQQHYSPRSPSSPILYVHHSQQVQSPPPQQQLYNNMAMQQGSFMGSGGGIVYNQPHPSQQQTNNYIDDGNLSATGSVGSMRMAPSIGIRPSSNTSSYYAELQMESQALSQQFEKLKDQRNQVRNELGHLEELIFKYQERKSMMEDKERRLDKLQQTIRQKLKGVQEKIFKLDEKTNKGEEIKYKAQFNGKINNNNGRGDETNNNQGSSPATIPEEEITNNLTNNNQILESITISDVQSEDDNESQNLDDIINEDIDDDAWISLPANIYHQMSNNNRTQISHNVYRPQLSTRNKHRAFQHHTLDDVVFSTQFRTRSASFNFQQSTSGQMTPRTYRKKVLKELADSDTPFDLSECTLRGHTKSITSLHMIGSRFVISGSADCSVRVWDLQSKKCLQTLFGHSGWVRSVTSDFVDVTEGEEYERLIDDLKFVVSGSGDGTIRLWDVSNPDLEEKCLRILKGHEGGVTCVKSDINGVIISGSVDKTVKVWDKNQSECVQTLIGHERYVKTLQFKSQFLVTGGGDKCMRLWDLRSGKCNKRINTHDAINVLQFTDDRIIVGCQSGQILDYDLKAGKLLDSLASHGGPISGLKFLGSRLIFSSTVPITSAFKNGTNETAAYSSTRNSTSKMNGRSFLCLNPIEYNLETKKTTREFFGHIGSVNSLDFSSTKLVTGSTDHTIKSWTL</sequence>
<feature type="compositionally biased region" description="Low complexity" evidence="11">
    <location>
        <begin position="25"/>
        <end position="35"/>
    </location>
</feature>
<feature type="compositionally biased region" description="Low complexity" evidence="11">
    <location>
        <begin position="1"/>
        <end position="17"/>
    </location>
</feature>
<keyword evidence="5 10" id="KW-0175">Coiled coil</keyword>
<dbReference type="InterPro" id="IPR036322">
    <property type="entry name" value="WD40_repeat_dom_sf"/>
</dbReference>
<comment type="subcellular location">
    <subcellularLocation>
        <location evidence="1">Mitochondrion outer membrane</location>
        <topology evidence="1">Peripheral membrane protein</topology>
        <orientation evidence="1">Cytoplasmic side</orientation>
    </subcellularLocation>
</comment>
<keyword evidence="13" id="KW-1185">Reference proteome</keyword>
<evidence type="ECO:0000256" key="11">
    <source>
        <dbReference type="SAM" id="MobiDB-lite"/>
    </source>
</evidence>
<dbReference type="eggNOG" id="KOG0274">
    <property type="taxonomic scope" value="Eukaryota"/>
</dbReference>
<dbReference type="Gene3D" id="2.130.10.10">
    <property type="entry name" value="YVTN repeat-like/Quinoprotein amine dehydrogenase"/>
    <property type="match status" value="3"/>
</dbReference>
<feature type="repeat" description="WD" evidence="9">
    <location>
        <begin position="493"/>
        <end position="516"/>
    </location>
</feature>
<feature type="region of interest" description="Disordered" evidence="11">
    <location>
        <begin position="1"/>
        <end position="40"/>
    </location>
</feature>
<dbReference type="PRINTS" id="PR00320">
    <property type="entry name" value="GPROTEINBRPT"/>
</dbReference>
<dbReference type="CDD" id="cd00200">
    <property type="entry name" value="WD40"/>
    <property type="match status" value="1"/>
</dbReference>
<dbReference type="PANTHER" id="PTHR19855:SF28">
    <property type="entry name" value="CCR4-ASSOCIATED FACTOR 4"/>
    <property type="match status" value="1"/>
</dbReference>
<dbReference type="PANTHER" id="PTHR19855">
    <property type="entry name" value="WD40 REPEAT PROTEIN 12, 37"/>
    <property type="match status" value="1"/>
</dbReference>
<dbReference type="VEuPathDB" id="AmoebaDB:NAEGRDRAFT_79940"/>
<dbReference type="Pfam" id="PF00400">
    <property type="entry name" value="WD40"/>
    <property type="match status" value="5"/>
</dbReference>
<dbReference type="InterPro" id="IPR001680">
    <property type="entry name" value="WD40_rpt"/>
</dbReference>
<dbReference type="PROSITE" id="PS00678">
    <property type="entry name" value="WD_REPEATS_1"/>
    <property type="match status" value="3"/>
</dbReference>
<evidence type="ECO:0000256" key="2">
    <source>
        <dbReference type="ARBA" id="ARBA00022574"/>
    </source>
</evidence>
<accession>D2VHD5</accession>
<evidence type="ECO:0000256" key="1">
    <source>
        <dbReference type="ARBA" id="ARBA00004570"/>
    </source>
</evidence>
<dbReference type="KEGG" id="ngr:NAEGRDRAFT_79940"/>
<reference evidence="12 13" key="1">
    <citation type="journal article" date="2010" name="Cell">
        <title>The genome of Naegleria gruberi illuminates early eukaryotic versatility.</title>
        <authorList>
            <person name="Fritz-Laylin L.K."/>
            <person name="Prochnik S.E."/>
            <person name="Ginger M.L."/>
            <person name="Dacks J.B."/>
            <person name="Carpenter M.L."/>
            <person name="Field M.C."/>
            <person name="Kuo A."/>
            <person name="Paredez A."/>
            <person name="Chapman J."/>
            <person name="Pham J."/>
            <person name="Shu S."/>
            <person name="Neupane R."/>
            <person name="Cipriano M."/>
            <person name="Mancuso J."/>
            <person name="Tu H."/>
            <person name="Salamov A."/>
            <person name="Lindquist E."/>
            <person name="Shapiro H."/>
            <person name="Lucas S."/>
            <person name="Grigoriev I.V."/>
            <person name="Cande W.Z."/>
            <person name="Fulton C."/>
            <person name="Rokhsar D.S."/>
            <person name="Dawson S.C."/>
        </authorList>
    </citation>
    <scope>NUCLEOTIDE SEQUENCE [LARGE SCALE GENOMIC DNA]</scope>
    <source>
        <strain evidence="12 13">NEG-M</strain>
    </source>
</reference>
<feature type="repeat" description="WD" evidence="9">
    <location>
        <begin position="420"/>
        <end position="460"/>
    </location>
</feature>
<dbReference type="OrthoDB" id="496at2759"/>
<comment type="similarity">
    <text evidence="8">Belongs to the WD repeat MDV1/CAF4 family.</text>
</comment>
<dbReference type="GO" id="GO:0005741">
    <property type="term" value="C:mitochondrial outer membrane"/>
    <property type="evidence" value="ECO:0007669"/>
    <property type="project" value="UniProtKB-SubCell"/>
</dbReference>
<keyword evidence="3" id="KW-0677">Repeat</keyword>
<feature type="compositionally biased region" description="Low complexity" evidence="11">
    <location>
        <begin position="257"/>
        <end position="269"/>
    </location>
</feature>
<dbReference type="PROSITE" id="PS50082">
    <property type="entry name" value="WD_REPEATS_2"/>
    <property type="match status" value="5"/>
</dbReference>
<keyword evidence="7" id="KW-0472">Membrane</keyword>
<dbReference type="OMA" id="LIGHERY"/>
<dbReference type="EMBL" id="GG738871">
    <property type="protein sequence ID" value="EFC43782.1"/>
    <property type="molecule type" value="Genomic_DNA"/>
</dbReference>
<keyword evidence="2 9" id="KW-0853">WD repeat</keyword>
<proteinExistence type="inferred from homology"/>
<gene>
    <name evidence="12" type="ORF">NAEGRDRAFT_79940</name>
</gene>
<dbReference type="RefSeq" id="XP_002676526.1">
    <property type="nucleotide sequence ID" value="XM_002676480.1"/>
</dbReference>
<dbReference type="InParanoid" id="D2VHD5"/>
<dbReference type="SUPFAM" id="SSF50978">
    <property type="entry name" value="WD40 repeat-like"/>
    <property type="match status" value="2"/>
</dbReference>
<evidence type="ECO:0000313" key="12">
    <source>
        <dbReference type="EMBL" id="EFC43782.1"/>
    </source>
</evidence>
<feature type="region of interest" description="Disordered" evidence="11">
    <location>
        <begin position="52"/>
        <end position="78"/>
    </location>
</feature>
<feature type="region of interest" description="Disordered" evidence="11">
    <location>
        <begin position="255"/>
        <end position="275"/>
    </location>
</feature>
<evidence type="ECO:0000256" key="7">
    <source>
        <dbReference type="ARBA" id="ARBA00023136"/>
    </source>
</evidence>
<feature type="repeat" description="WD" evidence="9">
    <location>
        <begin position="562"/>
        <end position="601"/>
    </location>
</feature>
<keyword evidence="6" id="KW-0496">Mitochondrion</keyword>
<evidence type="ECO:0000313" key="13">
    <source>
        <dbReference type="Proteomes" id="UP000006671"/>
    </source>
</evidence>
<keyword evidence="4" id="KW-1000">Mitochondrion outer membrane</keyword>
<feature type="repeat" description="WD" evidence="9">
    <location>
        <begin position="521"/>
        <end position="561"/>
    </location>
</feature>